<protein>
    <recommendedName>
        <fullName evidence="2">H-type lectin domain-containing protein</fullName>
    </recommendedName>
</protein>
<feature type="signal peptide" evidence="1">
    <location>
        <begin position="1"/>
        <end position="23"/>
    </location>
</feature>
<evidence type="ECO:0000313" key="4">
    <source>
        <dbReference type="Proteomes" id="UP000292554"/>
    </source>
</evidence>
<keyword evidence="4" id="KW-1185">Reference proteome</keyword>
<dbReference type="InterPro" id="IPR037221">
    <property type="entry name" value="H-type_lectin_dom_sf"/>
</dbReference>
<evidence type="ECO:0000259" key="2">
    <source>
        <dbReference type="Pfam" id="PF09458"/>
    </source>
</evidence>
<name>A0ABY2AJT1_9GAMM</name>
<feature type="chain" id="PRO_5045503162" description="H-type lectin domain-containing protein" evidence="1">
    <location>
        <begin position="24"/>
        <end position="873"/>
    </location>
</feature>
<evidence type="ECO:0000256" key="1">
    <source>
        <dbReference type="SAM" id="SignalP"/>
    </source>
</evidence>
<dbReference type="SUPFAM" id="SSF141086">
    <property type="entry name" value="Agglutinin HPA-like"/>
    <property type="match status" value="1"/>
</dbReference>
<dbReference type="InterPro" id="IPR019019">
    <property type="entry name" value="H-type_lectin_domain"/>
</dbReference>
<dbReference type="Gene3D" id="2.60.40.2080">
    <property type="match status" value="1"/>
</dbReference>
<evidence type="ECO:0000313" key="3">
    <source>
        <dbReference type="EMBL" id="TCI02000.1"/>
    </source>
</evidence>
<sequence>MATTSHHGLGALAILLASLPAWSNPSGDYNGWYQSNSGSGITAVDDGMRWSPVKKPTTVHRYLPAQPLIPGETLQFSMMWRSDGYSESNKDFDCSDSDPTDQGEGISDRYLRCLAGTGDFRIGFFDSGGVSVGNDSCEGNDEKSNCDYEGRDEEDYTYDFNHYRGFQVRIHPHLSEGFDSVSGRLREDHGGGKMESHINLNLWSRINPGENGLMSDECQAVDHCGFSKGDDWGTQPQSWGPNMPFGEARLLQFDVKMLDTENFEVWVTMNGARGPLLTGSFPQDFRPDQIDTLAITYTNSSRRYDYVELTQLQINGVPVDDVRPEEPGGPEQQPLLSELRADSGRSYRLMPALSEGSKVYSDRSYHFIDVGGWGGQPFIQTANDDDQRSDDYFLRFTLNQPALIGVLYDIRASELPEWLSDWQSTGEIVKGSDTDFKVYRKRFDAGDVVLGGNQGDRTGARSMYSVVFKPVYETHLIDWLSANSDGDYYVGPALVNGSRIYSDRSYTFTDVGNLAGLTSIVTANDDSDAVGDEFLEVGLLQPTRLYLLFDVRASDLPEWMKGWKQTETVVTTTDTSFNVFTRQFDAGTVVLGANQSQDTGARSMYLLAAEPAIPAAMGQLTVAQSDAHQWHSVRFDQAFAAPPVVVMGPPSYAGPNPLTVRVRDVTTEGFEFQLDEWNYQDGVHAEETLSYLAVAAGDHQWGGIQLHASLLNTVNHQWQEYRYTNSFSTTPVVLAQQVTDFGAQATVVRMRTSTADGFELRLQEEEANDDNHALEQLNVIALSPGEASMIGMRVVAGLTDATMNHRWQPLTVAPVQSALLFATIQTTLGGDPVALRHKQADGEWRLKVEEERSKDDEIRHVAEQVGWLTVTQE</sequence>
<organism evidence="3 4">
    <name type="scientific">Corallincola luteus</name>
    <dbReference type="NCBI Taxonomy" id="1775177"/>
    <lineage>
        <taxon>Bacteria</taxon>
        <taxon>Pseudomonadati</taxon>
        <taxon>Pseudomonadota</taxon>
        <taxon>Gammaproteobacteria</taxon>
        <taxon>Alteromonadales</taxon>
        <taxon>Psychromonadaceae</taxon>
        <taxon>Corallincola</taxon>
    </lineage>
</organism>
<dbReference type="Proteomes" id="UP000292554">
    <property type="component" value="Unassembled WGS sequence"/>
</dbReference>
<dbReference type="Pfam" id="PF09458">
    <property type="entry name" value="H_lectin"/>
    <property type="match status" value="1"/>
</dbReference>
<proteinExistence type="predicted"/>
<feature type="domain" description="H-type lectin" evidence="2">
    <location>
        <begin position="631"/>
        <end position="693"/>
    </location>
</feature>
<dbReference type="RefSeq" id="WP_131416803.1">
    <property type="nucleotide sequence ID" value="NZ_SJXE01000009.1"/>
</dbReference>
<dbReference type="EMBL" id="SJXE01000009">
    <property type="protein sequence ID" value="TCI02000.1"/>
    <property type="molecule type" value="Genomic_DNA"/>
</dbReference>
<keyword evidence="1" id="KW-0732">Signal</keyword>
<reference evidence="3 4" key="1">
    <citation type="submission" date="2019-02" db="EMBL/GenBank/DDBJ databases">
        <title>Corallincola luteus sp. nov., a marine bacterium isolated from surface sediment of Bohai Sea in China.</title>
        <authorList>
            <person name="Ren Q."/>
        </authorList>
    </citation>
    <scope>NUCLEOTIDE SEQUENCE [LARGE SCALE GENOMIC DNA]</scope>
    <source>
        <strain evidence="3 4">DASS28</strain>
    </source>
</reference>
<comment type="caution">
    <text evidence="3">The sequence shown here is derived from an EMBL/GenBank/DDBJ whole genome shotgun (WGS) entry which is preliminary data.</text>
</comment>
<accession>A0ABY2AJT1</accession>
<gene>
    <name evidence="3" type="ORF">EZV61_15595</name>
</gene>